<organism evidence="2 3">
    <name type="scientific">Candidatus Coprosoma intestinipullorum</name>
    <dbReference type="NCBI Taxonomy" id="2840752"/>
    <lineage>
        <taxon>Bacteria</taxon>
        <taxon>Bacillati</taxon>
        <taxon>Bacillota</taxon>
        <taxon>Bacillota incertae sedis</taxon>
        <taxon>Candidatus Coprosoma</taxon>
    </lineage>
</organism>
<feature type="domain" description="ORC1/DEAH AAA+ ATPase" evidence="1">
    <location>
        <begin position="42"/>
        <end position="168"/>
    </location>
</feature>
<protein>
    <submittedName>
        <fullName evidence="2">AAA family ATPase</fullName>
    </submittedName>
</protein>
<dbReference type="InterPro" id="IPR049945">
    <property type="entry name" value="AAA_22"/>
</dbReference>
<dbReference type="Gene3D" id="3.40.50.300">
    <property type="entry name" value="P-loop containing nucleotide triphosphate hydrolases"/>
    <property type="match status" value="1"/>
</dbReference>
<dbReference type="AlphaFoldDB" id="A0A9D0ZTK5"/>
<dbReference type="PANTHER" id="PTHR35894:SF1">
    <property type="entry name" value="PHOSPHORIBULOKINASE _ URIDINE KINASE FAMILY"/>
    <property type="match status" value="1"/>
</dbReference>
<accession>A0A9D0ZTK5</accession>
<dbReference type="InterPro" id="IPR052026">
    <property type="entry name" value="ExeA_AAA_ATPase_DNA-bind"/>
</dbReference>
<dbReference type="SUPFAM" id="SSF52540">
    <property type="entry name" value="P-loop containing nucleoside triphosphate hydrolases"/>
    <property type="match status" value="1"/>
</dbReference>
<comment type="caution">
    <text evidence="2">The sequence shown here is derived from an EMBL/GenBank/DDBJ whole genome shotgun (WGS) entry which is preliminary data.</text>
</comment>
<evidence type="ECO:0000313" key="2">
    <source>
        <dbReference type="EMBL" id="HIQ91135.1"/>
    </source>
</evidence>
<dbReference type="EMBL" id="DVFV01000103">
    <property type="protein sequence ID" value="HIQ91135.1"/>
    <property type="molecule type" value="Genomic_DNA"/>
</dbReference>
<reference evidence="2" key="1">
    <citation type="submission" date="2020-10" db="EMBL/GenBank/DDBJ databases">
        <authorList>
            <person name="Gilroy R."/>
        </authorList>
    </citation>
    <scope>NUCLEOTIDE SEQUENCE</scope>
    <source>
        <strain evidence="2">CHK147-3167</strain>
    </source>
</reference>
<dbReference type="InterPro" id="IPR027417">
    <property type="entry name" value="P-loop_NTPase"/>
</dbReference>
<gene>
    <name evidence="2" type="ORF">IAB27_05890</name>
</gene>
<evidence type="ECO:0000259" key="1">
    <source>
        <dbReference type="Pfam" id="PF13401"/>
    </source>
</evidence>
<reference evidence="2" key="2">
    <citation type="journal article" date="2021" name="PeerJ">
        <title>Extensive microbial diversity within the chicken gut microbiome revealed by metagenomics and culture.</title>
        <authorList>
            <person name="Gilroy R."/>
            <person name="Ravi A."/>
            <person name="Getino M."/>
            <person name="Pursley I."/>
            <person name="Horton D.L."/>
            <person name="Alikhan N.F."/>
            <person name="Baker D."/>
            <person name="Gharbi K."/>
            <person name="Hall N."/>
            <person name="Watson M."/>
            <person name="Adriaenssens E.M."/>
            <person name="Foster-Nyarko E."/>
            <person name="Jarju S."/>
            <person name="Secka A."/>
            <person name="Antonio M."/>
            <person name="Oren A."/>
            <person name="Chaudhuri R.R."/>
            <person name="La Ragione R."/>
            <person name="Hildebrand F."/>
            <person name="Pallen M.J."/>
        </authorList>
    </citation>
    <scope>NUCLEOTIDE SEQUENCE</scope>
    <source>
        <strain evidence="2">CHK147-3167</strain>
    </source>
</reference>
<proteinExistence type="predicted"/>
<dbReference type="Proteomes" id="UP000886786">
    <property type="component" value="Unassembled WGS sequence"/>
</dbReference>
<evidence type="ECO:0000313" key="3">
    <source>
        <dbReference type="Proteomes" id="UP000886786"/>
    </source>
</evidence>
<sequence length="266" mass="31332">MFLSYYGLDRDLFKKEISEKEAYKSSNYKEMMSRLEYIKEIKGIGLFVGEHGIGKTYTLRCFKEKTNKELYKIIYISVGNLTVFEFLNVISKELGLDTGNCYRNEMESNIQSEIKRMISNHKDIILILDNAQNLSREMIQSLKFLYDFDMDSVDYVSIVICGSSEIEDELKKKRYEHIKQRIILKYHLKPLTREETKEYIKTRLKLSGQNKMIYTEAALNALYNISKGNIRILNNIIKTTLIVGYQQKKEMIDEEIVRMAKEEVEI</sequence>
<dbReference type="PANTHER" id="PTHR35894">
    <property type="entry name" value="GENERAL SECRETION PATHWAY PROTEIN A-RELATED"/>
    <property type="match status" value="1"/>
</dbReference>
<name>A0A9D0ZTK5_9FIRM</name>
<dbReference type="GO" id="GO:0016887">
    <property type="term" value="F:ATP hydrolysis activity"/>
    <property type="evidence" value="ECO:0007669"/>
    <property type="project" value="InterPro"/>
</dbReference>
<dbReference type="Pfam" id="PF13401">
    <property type="entry name" value="AAA_22"/>
    <property type="match status" value="1"/>
</dbReference>